<keyword evidence="1" id="KW-0472">Membrane</keyword>
<feature type="domain" description="PsbP C-terminal" evidence="2">
    <location>
        <begin position="99"/>
        <end position="289"/>
    </location>
</feature>
<dbReference type="PANTHER" id="PTHR31407:SF16">
    <property type="entry name" value="PSBP DOMAIN-CONTAINING PROTEIN 7, CHLOROPLASTIC"/>
    <property type="match status" value="1"/>
</dbReference>
<evidence type="ECO:0000313" key="3">
    <source>
        <dbReference type="EMBL" id="KAJ8772054.1"/>
    </source>
</evidence>
<dbReference type="NCBIfam" id="NF040946">
    <property type="entry name" value="PSII_PsbP"/>
    <property type="match status" value="1"/>
</dbReference>
<dbReference type="GO" id="GO:0009654">
    <property type="term" value="C:photosystem II oxygen evolving complex"/>
    <property type="evidence" value="ECO:0007669"/>
    <property type="project" value="InterPro"/>
</dbReference>
<proteinExistence type="predicted"/>
<dbReference type="AlphaFoldDB" id="A0AAV8U1A2"/>
<dbReference type="PANTHER" id="PTHR31407">
    <property type="match status" value="1"/>
</dbReference>
<evidence type="ECO:0000256" key="1">
    <source>
        <dbReference type="SAM" id="Phobius"/>
    </source>
</evidence>
<dbReference type="GO" id="GO:0005509">
    <property type="term" value="F:calcium ion binding"/>
    <property type="evidence" value="ECO:0007669"/>
    <property type="project" value="InterPro"/>
</dbReference>
<dbReference type="InterPro" id="IPR016123">
    <property type="entry name" value="Mog1/PsbP_a/b/a-sand"/>
</dbReference>
<dbReference type="GO" id="GO:0019898">
    <property type="term" value="C:extrinsic component of membrane"/>
    <property type="evidence" value="ECO:0007669"/>
    <property type="project" value="InterPro"/>
</dbReference>
<dbReference type="GO" id="GO:0015979">
    <property type="term" value="P:photosynthesis"/>
    <property type="evidence" value="ECO:0007669"/>
    <property type="project" value="InterPro"/>
</dbReference>
<sequence>MAFRCYFDTWKNGSNSIHRRVYMTQSSEKKSSQEVISKGPAEQFAPLASTFRRRLLAGVGSASLVAVGANFAGLTSFFLGLSPESARNLKLDVLYPIRGYSRCIDTNEGFEFIYPASWVGDQRLLYRAAEREEYDRSLDPPPITAQKPDGRRRKNVNEPVVAFGPPGSSGELNVSVIVSPVPIDFSFEAFGGAREVGEVIIKTVTGSGQRSDLKGTLIGSSSRVGSVGSGRNVRYYELEFTVESPKFRRHNVAVCCANGGRLYTLNAQSPESAWPNVKSDFRRIADSFSLIS</sequence>
<dbReference type="EMBL" id="JAIWQS010000002">
    <property type="protein sequence ID" value="KAJ8772054.1"/>
    <property type="molecule type" value="Genomic_DNA"/>
</dbReference>
<dbReference type="InterPro" id="IPR002683">
    <property type="entry name" value="PsbP_C"/>
</dbReference>
<reference evidence="3 4" key="1">
    <citation type="submission" date="2021-09" db="EMBL/GenBank/DDBJ databases">
        <title>Genomic insights and catalytic innovation underlie evolution of tropane alkaloids biosynthesis.</title>
        <authorList>
            <person name="Wang Y.-J."/>
            <person name="Tian T."/>
            <person name="Huang J.-P."/>
            <person name="Huang S.-X."/>
        </authorList>
    </citation>
    <scope>NUCLEOTIDE SEQUENCE [LARGE SCALE GENOMIC DNA]</scope>
    <source>
        <strain evidence="3">KIB-2018</strain>
        <tissue evidence="3">Leaf</tissue>
    </source>
</reference>
<dbReference type="SUPFAM" id="SSF55724">
    <property type="entry name" value="Mog1p/PsbP-like"/>
    <property type="match status" value="1"/>
</dbReference>
<gene>
    <name evidence="3" type="ORF">K2173_027231</name>
</gene>
<protein>
    <recommendedName>
        <fullName evidence="2">PsbP C-terminal domain-containing protein</fullName>
    </recommendedName>
</protein>
<keyword evidence="1" id="KW-0812">Transmembrane</keyword>
<dbReference type="Pfam" id="PF01789">
    <property type="entry name" value="PsbP"/>
    <property type="match status" value="1"/>
</dbReference>
<evidence type="ECO:0000313" key="4">
    <source>
        <dbReference type="Proteomes" id="UP001159364"/>
    </source>
</evidence>
<feature type="transmembrane region" description="Helical" evidence="1">
    <location>
        <begin position="55"/>
        <end position="81"/>
    </location>
</feature>
<keyword evidence="1" id="KW-1133">Transmembrane helix</keyword>
<evidence type="ECO:0000259" key="2">
    <source>
        <dbReference type="Pfam" id="PF01789"/>
    </source>
</evidence>
<dbReference type="Gene3D" id="3.40.1000.10">
    <property type="entry name" value="Mog1/PsbP, alpha/beta/alpha sandwich"/>
    <property type="match status" value="1"/>
</dbReference>
<keyword evidence="4" id="KW-1185">Reference proteome</keyword>
<comment type="caution">
    <text evidence="3">The sequence shown here is derived from an EMBL/GenBank/DDBJ whole genome shotgun (WGS) entry which is preliminary data.</text>
</comment>
<dbReference type="Proteomes" id="UP001159364">
    <property type="component" value="Linkage Group LG02"/>
</dbReference>
<name>A0AAV8U1A2_9ROSI</name>
<organism evidence="3 4">
    <name type="scientific">Erythroxylum novogranatense</name>
    <dbReference type="NCBI Taxonomy" id="1862640"/>
    <lineage>
        <taxon>Eukaryota</taxon>
        <taxon>Viridiplantae</taxon>
        <taxon>Streptophyta</taxon>
        <taxon>Embryophyta</taxon>
        <taxon>Tracheophyta</taxon>
        <taxon>Spermatophyta</taxon>
        <taxon>Magnoliopsida</taxon>
        <taxon>eudicotyledons</taxon>
        <taxon>Gunneridae</taxon>
        <taxon>Pentapetalae</taxon>
        <taxon>rosids</taxon>
        <taxon>fabids</taxon>
        <taxon>Malpighiales</taxon>
        <taxon>Erythroxylaceae</taxon>
        <taxon>Erythroxylum</taxon>
    </lineage>
</organism>
<accession>A0AAV8U1A2</accession>